<evidence type="ECO:0000256" key="1">
    <source>
        <dbReference type="ARBA" id="ARBA00004442"/>
    </source>
</evidence>
<dbReference type="InterPro" id="IPR003423">
    <property type="entry name" value="OMP_efflux"/>
</dbReference>
<dbReference type="InterPro" id="IPR051906">
    <property type="entry name" value="TolC-like"/>
</dbReference>
<keyword evidence="5" id="KW-0472">Membrane</keyword>
<evidence type="ECO:0000256" key="2">
    <source>
        <dbReference type="ARBA" id="ARBA00022448"/>
    </source>
</evidence>
<dbReference type="PANTHER" id="PTHR30026">
    <property type="entry name" value="OUTER MEMBRANE PROTEIN TOLC"/>
    <property type="match status" value="1"/>
</dbReference>
<keyword evidence="6" id="KW-0998">Cell outer membrane</keyword>
<sequence length="230" mass="25295">DLLIGKLNYENIIGNSPNPNKLKKSSKAIVSIPGSLNSAIELSKKNNPDIKIAELDLIQSEKDLAIAESDLKPTASLSLERSYADDLSSTYDRKEKDILKATISWPFYSGGKKRSTISKNSNLTYRKRLLLEDTIKTNDTTVASAWSSLESSKSFLNSVIAQVRAAKIANEGIAAEYERGSRTTLDVIQSNSLLLTAQISLANSQRNYLMAQYNLLKSVGLLNSSHLKLK</sequence>
<keyword evidence="3" id="KW-1134">Transmembrane beta strand</keyword>
<dbReference type="EMBL" id="UINC01059127">
    <property type="protein sequence ID" value="SVB82184.1"/>
    <property type="molecule type" value="Genomic_DNA"/>
</dbReference>
<evidence type="ECO:0000256" key="6">
    <source>
        <dbReference type="ARBA" id="ARBA00023237"/>
    </source>
</evidence>
<gene>
    <name evidence="7" type="ORF">METZ01_LOCUS235038</name>
</gene>
<dbReference type="GO" id="GO:0015562">
    <property type="term" value="F:efflux transmembrane transporter activity"/>
    <property type="evidence" value="ECO:0007669"/>
    <property type="project" value="InterPro"/>
</dbReference>
<evidence type="ECO:0000256" key="3">
    <source>
        <dbReference type="ARBA" id="ARBA00022452"/>
    </source>
</evidence>
<dbReference type="PANTHER" id="PTHR30026:SF20">
    <property type="entry name" value="OUTER MEMBRANE PROTEIN TOLC"/>
    <property type="match status" value="1"/>
</dbReference>
<protein>
    <recommendedName>
        <fullName evidence="8">TolC family protein</fullName>
    </recommendedName>
</protein>
<evidence type="ECO:0000313" key="7">
    <source>
        <dbReference type="EMBL" id="SVB82184.1"/>
    </source>
</evidence>
<comment type="subcellular location">
    <subcellularLocation>
        <location evidence="1">Cell outer membrane</location>
    </subcellularLocation>
</comment>
<dbReference type="GO" id="GO:1990281">
    <property type="term" value="C:efflux pump complex"/>
    <property type="evidence" value="ECO:0007669"/>
    <property type="project" value="TreeGrafter"/>
</dbReference>
<evidence type="ECO:0000256" key="4">
    <source>
        <dbReference type="ARBA" id="ARBA00022692"/>
    </source>
</evidence>
<feature type="non-terminal residue" evidence="7">
    <location>
        <position position="1"/>
    </location>
</feature>
<dbReference type="GO" id="GO:0009279">
    <property type="term" value="C:cell outer membrane"/>
    <property type="evidence" value="ECO:0007669"/>
    <property type="project" value="UniProtKB-SubCell"/>
</dbReference>
<dbReference type="AlphaFoldDB" id="A0A382H4H1"/>
<dbReference type="Gene3D" id="1.20.1600.10">
    <property type="entry name" value="Outer membrane efflux proteins (OEP)"/>
    <property type="match status" value="1"/>
</dbReference>
<dbReference type="GO" id="GO:0015288">
    <property type="term" value="F:porin activity"/>
    <property type="evidence" value="ECO:0007669"/>
    <property type="project" value="TreeGrafter"/>
</dbReference>
<evidence type="ECO:0000256" key="5">
    <source>
        <dbReference type="ARBA" id="ARBA00023136"/>
    </source>
</evidence>
<dbReference type="Pfam" id="PF02321">
    <property type="entry name" value="OEP"/>
    <property type="match status" value="1"/>
</dbReference>
<evidence type="ECO:0008006" key="8">
    <source>
        <dbReference type="Google" id="ProtNLM"/>
    </source>
</evidence>
<keyword evidence="4" id="KW-0812">Transmembrane</keyword>
<organism evidence="7">
    <name type="scientific">marine metagenome</name>
    <dbReference type="NCBI Taxonomy" id="408172"/>
    <lineage>
        <taxon>unclassified sequences</taxon>
        <taxon>metagenomes</taxon>
        <taxon>ecological metagenomes</taxon>
    </lineage>
</organism>
<proteinExistence type="predicted"/>
<name>A0A382H4H1_9ZZZZ</name>
<keyword evidence="2" id="KW-0813">Transport</keyword>
<accession>A0A382H4H1</accession>
<dbReference type="SUPFAM" id="SSF56954">
    <property type="entry name" value="Outer membrane efflux proteins (OEP)"/>
    <property type="match status" value="1"/>
</dbReference>
<reference evidence="7" key="1">
    <citation type="submission" date="2018-05" db="EMBL/GenBank/DDBJ databases">
        <authorList>
            <person name="Lanie J.A."/>
            <person name="Ng W.-L."/>
            <person name="Kazmierczak K.M."/>
            <person name="Andrzejewski T.M."/>
            <person name="Davidsen T.M."/>
            <person name="Wayne K.J."/>
            <person name="Tettelin H."/>
            <person name="Glass J.I."/>
            <person name="Rusch D."/>
            <person name="Podicherti R."/>
            <person name="Tsui H.-C.T."/>
            <person name="Winkler M.E."/>
        </authorList>
    </citation>
    <scope>NUCLEOTIDE SEQUENCE</scope>
</reference>